<evidence type="ECO:0000259" key="1">
    <source>
        <dbReference type="PROSITE" id="PS50943"/>
    </source>
</evidence>
<accession>A0A2T7TBH9</accession>
<dbReference type="STRING" id="1440053.GCA_000718095_00870"/>
<organism evidence="2 3">
    <name type="scientific">Streptomyces scopuliridis RB72</name>
    <dbReference type="NCBI Taxonomy" id="1440053"/>
    <lineage>
        <taxon>Bacteria</taxon>
        <taxon>Bacillati</taxon>
        <taxon>Actinomycetota</taxon>
        <taxon>Actinomycetes</taxon>
        <taxon>Kitasatosporales</taxon>
        <taxon>Streptomycetaceae</taxon>
        <taxon>Streptomyces</taxon>
    </lineage>
</organism>
<dbReference type="CDD" id="cd00093">
    <property type="entry name" value="HTH_XRE"/>
    <property type="match status" value="1"/>
</dbReference>
<dbReference type="SUPFAM" id="SSF47413">
    <property type="entry name" value="lambda repressor-like DNA-binding domains"/>
    <property type="match status" value="1"/>
</dbReference>
<feature type="domain" description="HTH cro/C1-type" evidence="1">
    <location>
        <begin position="33"/>
        <end position="66"/>
    </location>
</feature>
<dbReference type="InterPro" id="IPR010982">
    <property type="entry name" value="Lambda_DNA-bd_dom_sf"/>
</dbReference>
<dbReference type="Gene3D" id="1.10.260.40">
    <property type="entry name" value="lambda repressor-like DNA-binding domains"/>
    <property type="match status" value="1"/>
</dbReference>
<dbReference type="SMART" id="SM00530">
    <property type="entry name" value="HTH_XRE"/>
    <property type="match status" value="1"/>
</dbReference>
<dbReference type="InterPro" id="IPR001387">
    <property type="entry name" value="Cro/C1-type_HTH"/>
</dbReference>
<dbReference type="Proteomes" id="UP000245992">
    <property type="component" value="Unassembled WGS sequence"/>
</dbReference>
<dbReference type="EMBL" id="AZSP01000077">
    <property type="protein sequence ID" value="PVE12534.1"/>
    <property type="molecule type" value="Genomic_DNA"/>
</dbReference>
<gene>
    <name evidence="2" type="ORF">Y717_32205</name>
</gene>
<proteinExistence type="predicted"/>
<dbReference type="GO" id="GO:0003677">
    <property type="term" value="F:DNA binding"/>
    <property type="evidence" value="ECO:0007669"/>
    <property type="project" value="InterPro"/>
</dbReference>
<name>A0A2T7TBH9_9ACTN</name>
<comment type="caution">
    <text evidence="2">The sequence shown here is derived from an EMBL/GenBank/DDBJ whole genome shotgun (WGS) entry which is preliminary data.</text>
</comment>
<dbReference type="Pfam" id="PF01381">
    <property type="entry name" value="HTH_3"/>
    <property type="match status" value="1"/>
</dbReference>
<evidence type="ECO:0000313" key="3">
    <source>
        <dbReference type="Proteomes" id="UP000245992"/>
    </source>
</evidence>
<dbReference type="PROSITE" id="PS50943">
    <property type="entry name" value="HTH_CROC1"/>
    <property type="match status" value="1"/>
</dbReference>
<sequence>MGGPVPNVPRFTLTCGRESGPRARAGIVSGYVFRIIREQLGLTQEALAEQFRVSADTVSGWESGRRALTAVPVGQLFVYSHRLMRLGTVPALLLALERAMEADVLLAGALDGGSWYEASPLGACVMRRDLVEVLAWPLNGVAPTYLSALPEPPRPRRGPVPRGPELAAADRRRFFSEMRRTAERARGAESFLLRRQALYLAGYDDRADTPGWLARQQRTVRPDDWLSGWLNSRSVAAVAARQGDRDRMRHFIDSALVDDDAGEAANLNYWAYWIGEEPHIHLSDDFIAARTPGRWPGDKLMHHLVRGLTPRHGFFDLNVHTLWALLATRPNLLRPGGQAGSALSACLPALLDDRELSARARRELQGIRYAIRLAEA</sequence>
<reference evidence="2 3" key="1">
    <citation type="submission" date="2013-12" db="EMBL/GenBank/DDBJ databases">
        <title>Annotated genome of Streptomyces scopuliridis.</title>
        <authorList>
            <person name="Olson J.B."/>
        </authorList>
    </citation>
    <scope>NUCLEOTIDE SEQUENCE [LARGE SCALE GENOMIC DNA]</scope>
    <source>
        <strain evidence="2 3">RB72</strain>
    </source>
</reference>
<dbReference type="AlphaFoldDB" id="A0A2T7TBH9"/>
<keyword evidence="3" id="KW-1185">Reference proteome</keyword>
<protein>
    <submittedName>
        <fullName evidence="2">Transcriptional regulator</fullName>
    </submittedName>
</protein>
<evidence type="ECO:0000313" key="2">
    <source>
        <dbReference type="EMBL" id="PVE12534.1"/>
    </source>
</evidence>